<protein>
    <submittedName>
        <fullName evidence="5">Ribose-5-phosphate isomerase</fullName>
    </submittedName>
</protein>
<evidence type="ECO:0000313" key="5">
    <source>
        <dbReference type="EMBL" id="BBK24852.1"/>
    </source>
</evidence>
<proteinExistence type="inferred from homology"/>
<dbReference type="PANTHER" id="PTHR30345:SF0">
    <property type="entry name" value="DNA DAMAGE-REPAIR_TOLERATION PROTEIN DRT102"/>
    <property type="match status" value="1"/>
</dbReference>
<dbReference type="Gene3D" id="3.40.1400.10">
    <property type="entry name" value="Sugar-phosphate isomerase, RpiB/LacA/LacB"/>
    <property type="match status" value="1"/>
</dbReference>
<dbReference type="Pfam" id="PF02502">
    <property type="entry name" value="LacAB_rpiB"/>
    <property type="match status" value="1"/>
</dbReference>
<dbReference type="GeneID" id="92716006"/>
<name>A0A8E4BRV9_9FIRM</name>
<sequence>MKIAIASDHGGVGLKSVLIKHLSDKNIDYVDCGTYTEESCDYPDYAEKACRLVQNGEATYAVLVCGTGIGMCIAANKMKGIRAALCGDEFSAHFTRAHNDANVLTLGARVIGPGLAESILDTFLSSEFEGGRHARRLEKIKKIENEEL</sequence>
<dbReference type="PIRSF" id="PIRSF005384">
    <property type="entry name" value="RpiB_LacA_B"/>
    <property type="match status" value="1"/>
</dbReference>
<dbReference type="RefSeq" id="WP_108850885.1">
    <property type="nucleotide sequence ID" value="NZ_AP019697.1"/>
</dbReference>
<reference evidence="6" key="1">
    <citation type="submission" date="2019-05" db="EMBL/GenBank/DDBJ databases">
        <title>Complete genome sequencing of Dialister sp. strain 5BBH33.</title>
        <authorList>
            <person name="Sakamoto M."/>
            <person name="Murakami T."/>
            <person name="Mori H."/>
        </authorList>
    </citation>
    <scope>NUCLEOTIDE SEQUENCE [LARGE SCALE GENOMIC DNA]</scope>
    <source>
        <strain evidence="6">5BBH33</strain>
    </source>
</reference>
<dbReference type="PANTHER" id="PTHR30345">
    <property type="entry name" value="RIBOSE-5-PHOSPHATE ISOMERASE B"/>
    <property type="match status" value="1"/>
</dbReference>
<dbReference type="InterPro" id="IPR004785">
    <property type="entry name" value="RpiB"/>
</dbReference>
<feature type="binding site" evidence="4">
    <location>
        <position position="136"/>
    </location>
    <ligand>
        <name>D-ribulose 5-phosphate</name>
        <dbReference type="ChEBI" id="CHEBI:58121"/>
    </ligand>
</feature>
<dbReference type="GO" id="GO:0004751">
    <property type="term" value="F:ribose-5-phosphate isomerase activity"/>
    <property type="evidence" value="ECO:0007669"/>
    <property type="project" value="TreeGrafter"/>
</dbReference>
<evidence type="ECO:0000256" key="1">
    <source>
        <dbReference type="ARBA" id="ARBA00008754"/>
    </source>
</evidence>
<feature type="binding site" evidence="4">
    <location>
        <position position="132"/>
    </location>
    <ligand>
        <name>D-ribulose 5-phosphate</name>
        <dbReference type="ChEBI" id="CHEBI:58121"/>
    </ligand>
</feature>
<dbReference type="GO" id="GO:0019316">
    <property type="term" value="P:D-allose catabolic process"/>
    <property type="evidence" value="ECO:0007669"/>
    <property type="project" value="TreeGrafter"/>
</dbReference>
<gene>
    <name evidence="5" type="primary">rpiB</name>
    <name evidence="5" type="ORF">Dia5BBH33_07870</name>
</gene>
<evidence type="ECO:0000256" key="4">
    <source>
        <dbReference type="PIRSR" id="PIRSR005384-2"/>
    </source>
</evidence>
<dbReference type="OrthoDB" id="1778624at2"/>
<keyword evidence="2 5" id="KW-0413">Isomerase</keyword>
<dbReference type="AlphaFoldDB" id="A0A8E4BRV9"/>
<comment type="similarity">
    <text evidence="1">Belongs to the LacAB/RpiB family.</text>
</comment>
<evidence type="ECO:0000313" key="6">
    <source>
        <dbReference type="Proteomes" id="UP000320585"/>
    </source>
</evidence>
<feature type="binding site" evidence="4">
    <location>
        <position position="109"/>
    </location>
    <ligand>
        <name>D-ribulose 5-phosphate</name>
        <dbReference type="ChEBI" id="CHEBI:58121"/>
    </ligand>
</feature>
<dbReference type="GO" id="GO:0009052">
    <property type="term" value="P:pentose-phosphate shunt, non-oxidative branch"/>
    <property type="evidence" value="ECO:0007669"/>
    <property type="project" value="TreeGrafter"/>
</dbReference>
<dbReference type="InterPro" id="IPR003500">
    <property type="entry name" value="RpiB_LacA_LacB"/>
</dbReference>
<dbReference type="NCBIfam" id="TIGR01120">
    <property type="entry name" value="rpiB"/>
    <property type="match status" value="1"/>
</dbReference>
<accession>A0A8E4BRV9</accession>
<organism evidence="5 6">
    <name type="scientific">Dialister hominis</name>
    <dbReference type="NCBI Taxonomy" id="2582419"/>
    <lineage>
        <taxon>Bacteria</taxon>
        <taxon>Bacillati</taxon>
        <taxon>Bacillota</taxon>
        <taxon>Negativicutes</taxon>
        <taxon>Veillonellales</taxon>
        <taxon>Veillonellaceae</taxon>
        <taxon>Dialister</taxon>
    </lineage>
</organism>
<dbReference type="EMBL" id="AP019697">
    <property type="protein sequence ID" value="BBK24852.1"/>
    <property type="molecule type" value="Genomic_DNA"/>
</dbReference>
<feature type="active site" description="Proton acceptor" evidence="3">
    <location>
        <position position="65"/>
    </location>
</feature>
<feature type="active site" description="Proton donor" evidence="3">
    <location>
        <position position="98"/>
    </location>
</feature>
<dbReference type="InterPro" id="IPR036569">
    <property type="entry name" value="RpiB_LacA_LacB_sf"/>
</dbReference>
<feature type="binding site" evidence="4">
    <location>
        <begin position="66"/>
        <end position="70"/>
    </location>
    <ligand>
        <name>D-ribulose 5-phosphate</name>
        <dbReference type="ChEBI" id="CHEBI:58121"/>
    </ligand>
</feature>
<keyword evidence="6" id="KW-1185">Reference proteome</keyword>
<evidence type="ECO:0000256" key="2">
    <source>
        <dbReference type="ARBA" id="ARBA00023235"/>
    </source>
</evidence>
<evidence type="ECO:0000256" key="3">
    <source>
        <dbReference type="PIRSR" id="PIRSR005384-1"/>
    </source>
</evidence>
<feature type="binding site" evidence="4">
    <location>
        <position position="99"/>
    </location>
    <ligand>
        <name>D-ribulose 5-phosphate</name>
        <dbReference type="ChEBI" id="CHEBI:58121"/>
    </ligand>
</feature>
<dbReference type="NCBIfam" id="TIGR00689">
    <property type="entry name" value="rpiB_lacA_lacB"/>
    <property type="match status" value="1"/>
</dbReference>
<dbReference type="Proteomes" id="UP000320585">
    <property type="component" value="Chromosome"/>
</dbReference>
<dbReference type="SUPFAM" id="SSF89623">
    <property type="entry name" value="Ribose/Galactose isomerase RpiB/AlsB"/>
    <property type="match status" value="1"/>
</dbReference>
<feature type="binding site" evidence="4">
    <location>
        <begin position="8"/>
        <end position="9"/>
    </location>
    <ligand>
        <name>D-ribulose 5-phosphate</name>
        <dbReference type="ChEBI" id="CHEBI:58121"/>
    </ligand>
</feature>
<dbReference type="NCBIfam" id="NF004051">
    <property type="entry name" value="PRK05571.1"/>
    <property type="match status" value="1"/>
</dbReference>
<dbReference type="KEGG" id="dho:Dia5BBH33_07870"/>